<evidence type="ECO:0000256" key="4">
    <source>
        <dbReference type="ARBA" id="ARBA00023186"/>
    </source>
</evidence>
<dbReference type="InterPro" id="IPR002676">
    <property type="entry name" value="RimM_N"/>
</dbReference>
<evidence type="ECO:0000259" key="7">
    <source>
        <dbReference type="Pfam" id="PF01782"/>
    </source>
</evidence>
<keyword evidence="4 5" id="KW-0143">Chaperone</keyword>
<keyword evidence="2 5" id="KW-0690">Ribosome biogenesis</keyword>
<dbReference type="EMBL" id="CP002083">
    <property type="protein sequence ID" value="ADJ25103.1"/>
    <property type="molecule type" value="Genomic_DNA"/>
</dbReference>
<keyword evidence="3 5" id="KW-0698">rRNA processing</keyword>
<dbReference type="SUPFAM" id="SSF50346">
    <property type="entry name" value="PRC-barrel domain"/>
    <property type="match status" value="1"/>
</dbReference>
<dbReference type="Pfam" id="PF24986">
    <property type="entry name" value="PRC_RimM"/>
    <property type="match status" value="1"/>
</dbReference>
<comment type="domain">
    <text evidence="5">The PRC barrel domain binds ribosomal protein uS19.</text>
</comment>
<feature type="domain" description="RimM N-terminal" evidence="7">
    <location>
        <begin position="12"/>
        <end position="90"/>
    </location>
</feature>
<dbReference type="Gene3D" id="2.30.30.240">
    <property type="entry name" value="PRC-barrel domain"/>
    <property type="match status" value="1"/>
</dbReference>
<dbReference type="HAMAP" id="MF_00014">
    <property type="entry name" value="Ribosome_mat_RimM"/>
    <property type="match status" value="1"/>
</dbReference>
<dbReference type="GO" id="GO:0043022">
    <property type="term" value="F:ribosome binding"/>
    <property type="evidence" value="ECO:0007669"/>
    <property type="project" value="InterPro"/>
</dbReference>
<comment type="subcellular location">
    <subcellularLocation>
        <location evidence="5">Cytoplasm</location>
    </subcellularLocation>
</comment>
<dbReference type="Proteomes" id="UP000002033">
    <property type="component" value="Chromosome"/>
</dbReference>
<evidence type="ECO:0000256" key="6">
    <source>
        <dbReference type="SAM" id="MobiDB-lite"/>
    </source>
</evidence>
<reference evidence="10" key="1">
    <citation type="journal article" date="2011" name="J. Bacteriol.">
        <title>Genome sequences of eight morphologically diverse alphaproteobacteria.</title>
        <authorList>
            <consortium name="US DOE Joint Genome Institute"/>
            <person name="Brown P.J."/>
            <person name="Kysela D.T."/>
            <person name="Buechlein A."/>
            <person name="Hemmerich C."/>
            <person name="Brun Y.V."/>
        </authorList>
    </citation>
    <scope>NUCLEOTIDE SEQUENCE [LARGE SCALE GENOMIC DNA]</scope>
    <source>
        <strain evidence="10">ATCC 51888 / DSM 1869 / NCIB 11706 / TK 0415</strain>
    </source>
</reference>
<dbReference type="GO" id="GO:0005737">
    <property type="term" value="C:cytoplasm"/>
    <property type="evidence" value="ECO:0007669"/>
    <property type="project" value="UniProtKB-SubCell"/>
</dbReference>
<evidence type="ECO:0000313" key="9">
    <source>
        <dbReference type="EMBL" id="ADJ25103.1"/>
    </source>
</evidence>
<dbReference type="STRING" id="582899.Hden_3310"/>
<dbReference type="Pfam" id="PF01782">
    <property type="entry name" value="RimM"/>
    <property type="match status" value="1"/>
</dbReference>
<comment type="subunit">
    <text evidence="5">Binds ribosomal protein uS19.</text>
</comment>
<dbReference type="InterPro" id="IPR011961">
    <property type="entry name" value="RimM"/>
</dbReference>
<keyword evidence="10" id="KW-1185">Reference proteome</keyword>
<evidence type="ECO:0000256" key="2">
    <source>
        <dbReference type="ARBA" id="ARBA00022517"/>
    </source>
</evidence>
<dbReference type="HOGENOM" id="CLU_077636_0_1_5"/>
<sequence>MTKDEHSKRILLGEISGVHGIRGDILVRTYTATPDAIASYGPLTDATGTKTFSLKIVRVTDKGVVARIAGISDRTTAEALRGTKLFIAREKLPETSASEFYHSDLIGLNAVAEDNTPIGKIVSVQNFGAGDLLELQPPEGASEFIPFEDQWVPKVDLSARTVVIRRPPSTGDETEDAETDEPEQT</sequence>
<name>D8JWZ5_HYPDA</name>
<evidence type="ECO:0000259" key="8">
    <source>
        <dbReference type="Pfam" id="PF24986"/>
    </source>
</evidence>
<feature type="compositionally biased region" description="Acidic residues" evidence="6">
    <location>
        <begin position="172"/>
        <end position="185"/>
    </location>
</feature>
<feature type="region of interest" description="Disordered" evidence="6">
    <location>
        <begin position="162"/>
        <end position="185"/>
    </location>
</feature>
<dbReference type="NCBIfam" id="TIGR02273">
    <property type="entry name" value="16S_RimM"/>
    <property type="match status" value="1"/>
</dbReference>
<dbReference type="InterPro" id="IPR009000">
    <property type="entry name" value="Transl_B-barrel_sf"/>
</dbReference>
<evidence type="ECO:0000256" key="3">
    <source>
        <dbReference type="ARBA" id="ARBA00022552"/>
    </source>
</evidence>
<dbReference type="InterPro" id="IPR011033">
    <property type="entry name" value="PRC_barrel-like_sf"/>
</dbReference>
<dbReference type="KEGG" id="hdn:Hden_3310"/>
<dbReference type="InterPro" id="IPR036976">
    <property type="entry name" value="RimM_N_sf"/>
</dbReference>
<dbReference type="PANTHER" id="PTHR33692:SF1">
    <property type="entry name" value="RIBOSOME MATURATION FACTOR RIMM"/>
    <property type="match status" value="1"/>
</dbReference>
<dbReference type="AlphaFoldDB" id="D8JWZ5"/>
<keyword evidence="1 5" id="KW-0963">Cytoplasm</keyword>
<gene>
    <name evidence="5" type="primary">rimM</name>
    <name evidence="9" type="ordered locus">Hden_3310</name>
</gene>
<evidence type="ECO:0000313" key="10">
    <source>
        <dbReference type="Proteomes" id="UP000002033"/>
    </source>
</evidence>
<comment type="similarity">
    <text evidence="5">Belongs to the RimM family.</text>
</comment>
<protein>
    <recommendedName>
        <fullName evidence="5">Ribosome maturation factor RimM</fullName>
    </recommendedName>
</protein>
<proteinExistence type="inferred from homology"/>
<comment type="function">
    <text evidence="5">An accessory protein needed during the final step in the assembly of 30S ribosomal subunit, possibly for assembly of the head region. Essential for efficient processing of 16S rRNA. May be needed both before and after RbfA during the maturation of 16S rRNA. It has affinity for free ribosomal 30S subunits but not for 70S ribosomes.</text>
</comment>
<dbReference type="GO" id="GO:0042274">
    <property type="term" value="P:ribosomal small subunit biogenesis"/>
    <property type="evidence" value="ECO:0007669"/>
    <property type="project" value="UniProtKB-UniRule"/>
</dbReference>
<dbReference type="InterPro" id="IPR056792">
    <property type="entry name" value="PRC_RimM"/>
</dbReference>
<dbReference type="GO" id="GO:0006364">
    <property type="term" value="P:rRNA processing"/>
    <property type="evidence" value="ECO:0007669"/>
    <property type="project" value="UniProtKB-UniRule"/>
</dbReference>
<organism evidence="9 10">
    <name type="scientific">Hyphomicrobium denitrificans (strain ATCC 51888 / DSM 1869 / NCIMB 11706 / TK 0415)</name>
    <dbReference type="NCBI Taxonomy" id="582899"/>
    <lineage>
        <taxon>Bacteria</taxon>
        <taxon>Pseudomonadati</taxon>
        <taxon>Pseudomonadota</taxon>
        <taxon>Alphaproteobacteria</taxon>
        <taxon>Hyphomicrobiales</taxon>
        <taxon>Hyphomicrobiaceae</taxon>
        <taxon>Hyphomicrobium</taxon>
    </lineage>
</organism>
<dbReference type="OrthoDB" id="9788191at2"/>
<evidence type="ECO:0000256" key="5">
    <source>
        <dbReference type="HAMAP-Rule" id="MF_00014"/>
    </source>
</evidence>
<dbReference type="PANTHER" id="PTHR33692">
    <property type="entry name" value="RIBOSOME MATURATION FACTOR RIMM"/>
    <property type="match status" value="1"/>
</dbReference>
<accession>D8JWZ5</accession>
<dbReference type="SUPFAM" id="SSF50447">
    <property type="entry name" value="Translation proteins"/>
    <property type="match status" value="1"/>
</dbReference>
<dbReference type="GO" id="GO:0005840">
    <property type="term" value="C:ribosome"/>
    <property type="evidence" value="ECO:0007669"/>
    <property type="project" value="InterPro"/>
</dbReference>
<feature type="domain" description="Ribosome maturation factor RimM PRC barrel" evidence="8">
    <location>
        <begin position="103"/>
        <end position="167"/>
    </location>
</feature>
<evidence type="ECO:0000256" key="1">
    <source>
        <dbReference type="ARBA" id="ARBA00022490"/>
    </source>
</evidence>
<dbReference type="RefSeq" id="WP_013217262.1">
    <property type="nucleotide sequence ID" value="NC_014313.1"/>
</dbReference>
<dbReference type="eggNOG" id="COG0806">
    <property type="taxonomic scope" value="Bacteria"/>
</dbReference>
<dbReference type="Gene3D" id="2.40.30.60">
    <property type="entry name" value="RimM"/>
    <property type="match status" value="1"/>
</dbReference>